<dbReference type="AlphaFoldDB" id="A0ABD0M0L2"/>
<evidence type="ECO:0000256" key="1">
    <source>
        <dbReference type="SAM" id="MobiDB-lite"/>
    </source>
</evidence>
<evidence type="ECO:0000313" key="2">
    <source>
        <dbReference type="EMBL" id="KAK7504849.1"/>
    </source>
</evidence>
<accession>A0ABD0M0L2</accession>
<feature type="non-terminal residue" evidence="2">
    <location>
        <position position="1"/>
    </location>
</feature>
<dbReference type="EMBL" id="JACVVK020000013">
    <property type="protein sequence ID" value="KAK7504849.1"/>
    <property type="molecule type" value="Genomic_DNA"/>
</dbReference>
<evidence type="ECO:0000313" key="3">
    <source>
        <dbReference type="Proteomes" id="UP001519460"/>
    </source>
</evidence>
<reference evidence="2 3" key="1">
    <citation type="journal article" date="2023" name="Sci. Data">
        <title>Genome assembly of the Korean intertidal mud-creeper Batillaria attramentaria.</title>
        <authorList>
            <person name="Patra A.K."/>
            <person name="Ho P.T."/>
            <person name="Jun S."/>
            <person name="Lee S.J."/>
            <person name="Kim Y."/>
            <person name="Won Y.J."/>
        </authorList>
    </citation>
    <scope>NUCLEOTIDE SEQUENCE [LARGE SCALE GENOMIC DNA]</scope>
    <source>
        <strain evidence="2">Wonlab-2016</strain>
    </source>
</reference>
<sequence>HTTFLKPSPPIGVVSATQGLCHQGGGKGGGRAGVVRGRQHAISDKPPDNRGHASISPLWDRCNMGKLTTPREKGVQ</sequence>
<dbReference type="Proteomes" id="UP001519460">
    <property type="component" value="Unassembled WGS sequence"/>
</dbReference>
<feature type="compositionally biased region" description="Basic and acidic residues" evidence="1">
    <location>
        <begin position="41"/>
        <end position="51"/>
    </location>
</feature>
<gene>
    <name evidence="2" type="ORF">BaRGS_00003877</name>
</gene>
<name>A0ABD0M0L2_9CAEN</name>
<feature type="non-terminal residue" evidence="2">
    <location>
        <position position="76"/>
    </location>
</feature>
<proteinExistence type="predicted"/>
<keyword evidence="3" id="KW-1185">Reference proteome</keyword>
<comment type="caution">
    <text evidence="2">The sequence shown here is derived from an EMBL/GenBank/DDBJ whole genome shotgun (WGS) entry which is preliminary data.</text>
</comment>
<organism evidence="2 3">
    <name type="scientific">Batillaria attramentaria</name>
    <dbReference type="NCBI Taxonomy" id="370345"/>
    <lineage>
        <taxon>Eukaryota</taxon>
        <taxon>Metazoa</taxon>
        <taxon>Spiralia</taxon>
        <taxon>Lophotrochozoa</taxon>
        <taxon>Mollusca</taxon>
        <taxon>Gastropoda</taxon>
        <taxon>Caenogastropoda</taxon>
        <taxon>Sorbeoconcha</taxon>
        <taxon>Cerithioidea</taxon>
        <taxon>Batillariidae</taxon>
        <taxon>Batillaria</taxon>
    </lineage>
</organism>
<feature type="region of interest" description="Disordered" evidence="1">
    <location>
        <begin position="39"/>
        <end position="76"/>
    </location>
</feature>
<protein>
    <submittedName>
        <fullName evidence="2">Uncharacterized protein</fullName>
    </submittedName>
</protein>